<feature type="domain" description="RWP-RK" evidence="5">
    <location>
        <begin position="216"/>
        <end position="309"/>
    </location>
</feature>
<evidence type="ECO:0000256" key="3">
    <source>
        <dbReference type="ARBA" id="ARBA00023163"/>
    </source>
</evidence>
<dbReference type="PANTHER" id="PTHR33984">
    <property type="entry name" value="OS02G0717600 PROTEIN"/>
    <property type="match status" value="1"/>
</dbReference>
<dbReference type="PROSITE" id="PS51519">
    <property type="entry name" value="RWP_RK"/>
    <property type="match status" value="1"/>
</dbReference>
<keyword evidence="7" id="KW-1185">Reference proteome</keyword>
<dbReference type="EMBL" id="AWUE01017567">
    <property type="protein sequence ID" value="OMO86456.1"/>
    <property type="molecule type" value="Genomic_DNA"/>
</dbReference>
<keyword evidence="1" id="KW-0805">Transcription regulation</keyword>
<dbReference type="AlphaFoldDB" id="A0A1R3IV57"/>
<evidence type="ECO:0000256" key="1">
    <source>
        <dbReference type="ARBA" id="ARBA00023015"/>
    </source>
</evidence>
<dbReference type="Proteomes" id="UP000187203">
    <property type="component" value="Unassembled WGS sequence"/>
</dbReference>
<evidence type="ECO:0000259" key="5">
    <source>
        <dbReference type="PROSITE" id="PS51519"/>
    </source>
</evidence>
<dbReference type="STRING" id="93759.A0A1R3IV57"/>
<evidence type="ECO:0000313" key="7">
    <source>
        <dbReference type="Proteomes" id="UP000187203"/>
    </source>
</evidence>
<sequence length="682" mass="77185">MAAGPNRNDTMKNVMTMDTQNLNPSSSDAMEIESFLLSDCCLYNTNSGHVSAFPSAPVPSDSSDSKIVKQITHYKAGLVRILKLHGDSKVGLFYYAADAVHVKAPQYQYATTFSEKFEFNSNEEAAIFLSNYFKMREQEGYEYRVDQDPPPLFYKILSMRPGDCSSTATTLSADPGPSVAAATANYEANLSDQDASPNSNYDDEGELDMAATNSSANRKYKRRKQREFDLAEQRKLIKTMPLEQLKEWYHLRRDEAAVKLGICETAVTKIYNKYYPDGRWPYRKVNSLIKEMRKLRKLRTNPGERSVDEIVREMDKMKQMLDAIYETDSLEKKDMGSAQTVVCVKRVKQDEPQDWDESMPLPGDIIEGFAQYDADELFQPAKAKSELSSQLGKIGQKVETIWVKVRRGDETHKLRVRVVAEKSSMLHKKYTIRAARDDRHVAVLGDLTLEQCTTLQEMSRRVVNVDYRGFNRKEMKYDWKRKLAVSSGVPLVFVNIQTEQIVTSEKITNLTGKERSRGKQQNHTTSTTVELVQGIRLWFLPGIEEVSLEMIPEPGESRFGMDIKRTDEGFICVYSVAKGSASDRAGLQQLLEEASAKSHLLIISRLEGKSLMPSSVSSAGFIHCCDHNEIRDTLTSAIDRMDIIQLHIMAWPNQTRPNNTPKAIAAAILRPPPDEYCHLPSL</sequence>
<proteinExistence type="predicted"/>
<evidence type="ECO:0000313" key="6">
    <source>
        <dbReference type="EMBL" id="OMO86456.1"/>
    </source>
</evidence>
<protein>
    <submittedName>
        <fullName evidence="6">Plant regulator RWP-RK</fullName>
    </submittedName>
</protein>
<keyword evidence="2" id="KW-0238">DNA-binding</keyword>
<keyword evidence="4" id="KW-0539">Nucleus</keyword>
<dbReference type="PANTHER" id="PTHR33984:SF10">
    <property type="entry name" value="S1 MOTIF DOMAIN-CONTAINING PROTEIN"/>
    <property type="match status" value="1"/>
</dbReference>
<gene>
    <name evidence="6" type="ORF">COLO4_21118</name>
</gene>
<evidence type="ECO:0000256" key="4">
    <source>
        <dbReference type="ARBA" id="ARBA00023242"/>
    </source>
</evidence>
<name>A0A1R3IV57_9ROSI</name>
<reference evidence="7" key="1">
    <citation type="submission" date="2013-09" db="EMBL/GenBank/DDBJ databases">
        <title>Corchorus olitorius genome sequencing.</title>
        <authorList>
            <person name="Alam M."/>
            <person name="Haque M.S."/>
            <person name="Islam M.S."/>
            <person name="Emdad E.M."/>
            <person name="Islam M.M."/>
            <person name="Ahmed B."/>
            <person name="Halim A."/>
            <person name="Hossen Q.M.M."/>
            <person name="Hossain M.Z."/>
            <person name="Ahmed R."/>
            <person name="Khan M.M."/>
            <person name="Islam R."/>
            <person name="Rashid M.M."/>
            <person name="Khan S.A."/>
            <person name="Rahman M.S."/>
            <person name="Alam M."/>
            <person name="Yahiya A.S."/>
            <person name="Khan M.S."/>
            <person name="Azam M.S."/>
            <person name="Haque T."/>
            <person name="Lashkar M.Z.H."/>
            <person name="Akhand A.I."/>
            <person name="Morshed G."/>
            <person name="Roy S."/>
            <person name="Uddin K.S."/>
            <person name="Rabeya T."/>
            <person name="Hossain A.S."/>
            <person name="Chowdhury A."/>
            <person name="Snigdha A.R."/>
            <person name="Mortoza M.S."/>
            <person name="Matin S.A."/>
            <person name="Hoque S.M.E."/>
            <person name="Islam M.K."/>
            <person name="Roy D.K."/>
            <person name="Haider R."/>
            <person name="Moosa M.M."/>
            <person name="Elias S.M."/>
            <person name="Hasan A.M."/>
            <person name="Jahan S."/>
            <person name="Shafiuddin M."/>
            <person name="Mahmood N."/>
            <person name="Shommy N.S."/>
        </authorList>
    </citation>
    <scope>NUCLEOTIDE SEQUENCE [LARGE SCALE GENOMIC DNA]</scope>
    <source>
        <strain evidence="7">cv. O-4</strain>
    </source>
</reference>
<dbReference type="OrthoDB" id="741600at2759"/>
<comment type="caution">
    <text evidence="6">The sequence shown here is derived from an EMBL/GenBank/DDBJ whole genome shotgun (WGS) entry which is preliminary data.</text>
</comment>
<organism evidence="6 7">
    <name type="scientific">Corchorus olitorius</name>
    <dbReference type="NCBI Taxonomy" id="93759"/>
    <lineage>
        <taxon>Eukaryota</taxon>
        <taxon>Viridiplantae</taxon>
        <taxon>Streptophyta</taxon>
        <taxon>Embryophyta</taxon>
        <taxon>Tracheophyta</taxon>
        <taxon>Spermatophyta</taxon>
        <taxon>Magnoliopsida</taxon>
        <taxon>eudicotyledons</taxon>
        <taxon>Gunneridae</taxon>
        <taxon>Pentapetalae</taxon>
        <taxon>rosids</taxon>
        <taxon>malvids</taxon>
        <taxon>Malvales</taxon>
        <taxon>Malvaceae</taxon>
        <taxon>Grewioideae</taxon>
        <taxon>Apeibeae</taxon>
        <taxon>Corchorus</taxon>
    </lineage>
</organism>
<dbReference type="Pfam" id="PF02042">
    <property type="entry name" value="RWP-RK"/>
    <property type="match status" value="1"/>
</dbReference>
<dbReference type="InterPro" id="IPR003035">
    <property type="entry name" value="RWP-RK_dom"/>
</dbReference>
<dbReference type="GO" id="GO:0003677">
    <property type="term" value="F:DNA binding"/>
    <property type="evidence" value="ECO:0007669"/>
    <property type="project" value="UniProtKB-KW"/>
</dbReference>
<evidence type="ECO:0000256" key="2">
    <source>
        <dbReference type="ARBA" id="ARBA00023125"/>
    </source>
</evidence>
<accession>A0A1R3IV57</accession>
<keyword evidence="3" id="KW-0804">Transcription</keyword>